<accession>A0A0N7JCZ1</accession>
<protein>
    <submittedName>
        <fullName evidence="3">Uncharacterized protein</fullName>
    </submittedName>
</protein>
<evidence type="ECO:0000256" key="1">
    <source>
        <dbReference type="SAM" id="MobiDB-lite"/>
    </source>
</evidence>
<dbReference type="AlphaFoldDB" id="A0A0N7JCZ1"/>
<feature type="transmembrane region" description="Helical" evidence="2">
    <location>
        <begin position="34"/>
        <end position="56"/>
    </location>
</feature>
<proteinExistence type="predicted"/>
<sequence length="99" mass="11154">MQRRSLYAIVFSVMLLGLLSLSYVLYAWLGFDWLYLLVFGIVLAGVVLLRPFQLLFMMPELAERLAPRSPRRKRSPLSTWSVASRSSPSASTGESTASR</sequence>
<evidence type="ECO:0000256" key="2">
    <source>
        <dbReference type="SAM" id="Phobius"/>
    </source>
</evidence>
<feature type="compositionally biased region" description="Low complexity" evidence="1">
    <location>
        <begin position="76"/>
        <end position="99"/>
    </location>
</feature>
<evidence type="ECO:0000313" key="4">
    <source>
        <dbReference type="Proteomes" id="UP000058613"/>
    </source>
</evidence>
<name>A0A0N7JCZ1_9CREN</name>
<dbReference type="STRING" id="1273541.Pyrde_0687"/>
<reference evidence="3 4" key="1">
    <citation type="submission" date="2015-10" db="EMBL/GenBank/DDBJ databases">
        <title>Complete genome sequence of hyperthermophilic archaeon Pyrodictium delaneyi Su06.</title>
        <authorList>
            <person name="Jung J.-H."/>
            <person name="Lin J."/>
            <person name="Holden J.F."/>
            <person name="Park C.-S."/>
        </authorList>
    </citation>
    <scope>NUCLEOTIDE SEQUENCE [LARGE SCALE GENOMIC DNA]</scope>
    <source>
        <strain evidence="3 4">Su06</strain>
    </source>
</reference>
<feature type="region of interest" description="Disordered" evidence="1">
    <location>
        <begin position="66"/>
        <end position="99"/>
    </location>
</feature>
<keyword evidence="2" id="KW-1133">Transmembrane helix</keyword>
<dbReference type="RefSeq" id="WP_156327988.1">
    <property type="nucleotide sequence ID" value="NZ_CP013011.1"/>
</dbReference>
<keyword evidence="2" id="KW-0472">Membrane</keyword>
<dbReference type="GeneID" id="69052844"/>
<organism evidence="3 4">
    <name type="scientific">Pyrodictium delaneyi</name>
    <dbReference type="NCBI Taxonomy" id="1273541"/>
    <lineage>
        <taxon>Archaea</taxon>
        <taxon>Thermoproteota</taxon>
        <taxon>Thermoprotei</taxon>
        <taxon>Desulfurococcales</taxon>
        <taxon>Pyrodictiaceae</taxon>
        <taxon>Pyrodictium</taxon>
    </lineage>
</organism>
<feature type="transmembrane region" description="Helical" evidence="2">
    <location>
        <begin position="7"/>
        <end position="28"/>
    </location>
</feature>
<dbReference type="EMBL" id="CP013011">
    <property type="protein sequence ID" value="ALL00737.1"/>
    <property type="molecule type" value="Genomic_DNA"/>
</dbReference>
<keyword evidence="2" id="KW-0812">Transmembrane</keyword>
<evidence type="ECO:0000313" key="3">
    <source>
        <dbReference type="EMBL" id="ALL00737.1"/>
    </source>
</evidence>
<gene>
    <name evidence="3" type="ORF">Pyrde_0687</name>
</gene>
<dbReference type="Proteomes" id="UP000058613">
    <property type="component" value="Chromosome"/>
</dbReference>
<dbReference type="KEGG" id="pdl:Pyrde_0687"/>